<reference evidence="2" key="1">
    <citation type="journal article" date="2023" name="G3 (Bethesda)">
        <title>Genome assembly and association tests identify interacting loci associated with vigor, precocity, and sex in interspecific pistachio rootstocks.</title>
        <authorList>
            <person name="Palmer W."/>
            <person name="Jacygrad E."/>
            <person name="Sagayaradj S."/>
            <person name="Cavanaugh K."/>
            <person name="Han R."/>
            <person name="Bertier L."/>
            <person name="Beede B."/>
            <person name="Kafkas S."/>
            <person name="Golino D."/>
            <person name="Preece J."/>
            <person name="Michelmore R."/>
        </authorList>
    </citation>
    <scope>NUCLEOTIDE SEQUENCE [LARGE SCALE GENOMIC DNA]</scope>
</reference>
<dbReference type="EMBL" id="CM047898">
    <property type="protein sequence ID" value="KAJ0105687.1"/>
    <property type="molecule type" value="Genomic_DNA"/>
</dbReference>
<sequence length="114" mass="13621">MAILIFKKKLTRTDITSKLSVPRWCLNEFPPFEQGRHFQHLIVKDLEEPHIERYSYLRLAIRRRGYAKPVIAGGWLQYVKRKSLKPGDVVLFFKEENEATSEVNYGIKRFHHFF</sequence>
<evidence type="ECO:0000313" key="1">
    <source>
        <dbReference type="EMBL" id="KAJ0105687.1"/>
    </source>
</evidence>
<comment type="caution">
    <text evidence="1">The sequence shown here is derived from an EMBL/GenBank/DDBJ whole genome shotgun (WGS) entry which is preliminary data.</text>
</comment>
<organism evidence="1 2">
    <name type="scientific">Pistacia atlantica</name>
    <dbReference type="NCBI Taxonomy" id="434234"/>
    <lineage>
        <taxon>Eukaryota</taxon>
        <taxon>Viridiplantae</taxon>
        <taxon>Streptophyta</taxon>
        <taxon>Embryophyta</taxon>
        <taxon>Tracheophyta</taxon>
        <taxon>Spermatophyta</taxon>
        <taxon>Magnoliopsida</taxon>
        <taxon>eudicotyledons</taxon>
        <taxon>Gunneridae</taxon>
        <taxon>Pentapetalae</taxon>
        <taxon>rosids</taxon>
        <taxon>malvids</taxon>
        <taxon>Sapindales</taxon>
        <taxon>Anacardiaceae</taxon>
        <taxon>Pistacia</taxon>
    </lineage>
</organism>
<evidence type="ECO:0000313" key="2">
    <source>
        <dbReference type="Proteomes" id="UP001164250"/>
    </source>
</evidence>
<gene>
    <name evidence="1" type="ORF">Patl1_19562</name>
</gene>
<keyword evidence="2" id="KW-1185">Reference proteome</keyword>
<proteinExistence type="predicted"/>
<dbReference type="Proteomes" id="UP001164250">
    <property type="component" value="Chromosome 2"/>
</dbReference>
<protein>
    <submittedName>
        <fullName evidence="1">Uncharacterized protein</fullName>
    </submittedName>
</protein>
<accession>A0ACC1C150</accession>
<name>A0ACC1C150_9ROSI</name>